<feature type="transmembrane region" description="Helical" evidence="7">
    <location>
        <begin position="228"/>
        <end position="249"/>
    </location>
</feature>
<dbReference type="GO" id="GO:0016020">
    <property type="term" value="C:membrane"/>
    <property type="evidence" value="ECO:0007669"/>
    <property type="project" value="UniProtKB-SubCell"/>
</dbReference>
<feature type="binding site" evidence="6">
    <location>
        <position position="267"/>
    </location>
    <ligand>
        <name>Zn(2+)</name>
        <dbReference type="ChEBI" id="CHEBI:29105"/>
    </ligand>
</feature>
<feature type="transmembrane region" description="Helical" evidence="7">
    <location>
        <begin position="139"/>
        <end position="158"/>
    </location>
</feature>
<proteinExistence type="inferred from homology"/>
<dbReference type="Pfam" id="PF03006">
    <property type="entry name" value="HlyIII"/>
    <property type="match status" value="1"/>
</dbReference>
<feature type="binding site" evidence="6">
    <location>
        <position position="121"/>
    </location>
    <ligand>
        <name>Zn(2+)</name>
        <dbReference type="ChEBI" id="CHEBI:29105"/>
    </ligand>
</feature>
<evidence type="ECO:0000256" key="2">
    <source>
        <dbReference type="ARBA" id="ARBA00007018"/>
    </source>
</evidence>
<gene>
    <name evidence="8" type="ORF">K431DRAFT_287314</name>
</gene>
<feature type="transmembrane region" description="Helical" evidence="7">
    <location>
        <begin position="165"/>
        <end position="186"/>
    </location>
</feature>
<evidence type="ECO:0000256" key="6">
    <source>
        <dbReference type="PIRSR" id="PIRSR604254-1"/>
    </source>
</evidence>
<keyword evidence="9" id="KW-1185">Reference proteome</keyword>
<dbReference type="PANTHER" id="PTHR20855:SF52">
    <property type="entry name" value="ADIPONECTIN RECEPTOR PROTEIN"/>
    <property type="match status" value="1"/>
</dbReference>
<dbReference type="InterPro" id="IPR004254">
    <property type="entry name" value="AdipoR/HlyIII-related"/>
</dbReference>
<evidence type="ECO:0000313" key="9">
    <source>
        <dbReference type="Proteomes" id="UP000799441"/>
    </source>
</evidence>
<evidence type="ECO:0000256" key="4">
    <source>
        <dbReference type="ARBA" id="ARBA00022989"/>
    </source>
</evidence>
<comment type="caution">
    <text evidence="8">The sequence shown here is derived from an EMBL/GenBank/DDBJ whole genome shotgun (WGS) entry which is preliminary data.</text>
</comment>
<reference evidence="8" key="1">
    <citation type="journal article" date="2020" name="Stud. Mycol.">
        <title>101 Dothideomycetes genomes: a test case for predicting lifestyles and emergence of pathogens.</title>
        <authorList>
            <person name="Haridas S."/>
            <person name="Albert R."/>
            <person name="Binder M."/>
            <person name="Bloem J."/>
            <person name="Labutti K."/>
            <person name="Salamov A."/>
            <person name="Andreopoulos B."/>
            <person name="Baker S."/>
            <person name="Barry K."/>
            <person name="Bills G."/>
            <person name="Bluhm B."/>
            <person name="Cannon C."/>
            <person name="Castanera R."/>
            <person name="Culley D."/>
            <person name="Daum C."/>
            <person name="Ezra D."/>
            <person name="Gonzalez J."/>
            <person name="Henrissat B."/>
            <person name="Kuo A."/>
            <person name="Liang C."/>
            <person name="Lipzen A."/>
            <person name="Lutzoni F."/>
            <person name="Magnuson J."/>
            <person name="Mondo S."/>
            <person name="Nolan M."/>
            <person name="Ohm R."/>
            <person name="Pangilinan J."/>
            <person name="Park H.-J."/>
            <person name="Ramirez L."/>
            <person name="Alfaro M."/>
            <person name="Sun H."/>
            <person name="Tritt A."/>
            <person name="Yoshinaga Y."/>
            <person name="Zwiers L.-H."/>
            <person name="Turgeon B."/>
            <person name="Goodwin S."/>
            <person name="Spatafora J."/>
            <person name="Crous P."/>
            <person name="Grigoriev I."/>
        </authorList>
    </citation>
    <scope>NUCLEOTIDE SEQUENCE</scope>
    <source>
        <strain evidence="8">CBS 116435</strain>
    </source>
</reference>
<keyword evidence="3 7" id="KW-0812">Transmembrane</keyword>
<name>A0A9P4Q3K2_9PEZI</name>
<organism evidence="8 9">
    <name type="scientific">Polychaeton citri CBS 116435</name>
    <dbReference type="NCBI Taxonomy" id="1314669"/>
    <lineage>
        <taxon>Eukaryota</taxon>
        <taxon>Fungi</taxon>
        <taxon>Dikarya</taxon>
        <taxon>Ascomycota</taxon>
        <taxon>Pezizomycotina</taxon>
        <taxon>Dothideomycetes</taxon>
        <taxon>Dothideomycetidae</taxon>
        <taxon>Capnodiales</taxon>
        <taxon>Capnodiaceae</taxon>
        <taxon>Polychaeton</taxon>
    </lineage>
</organism>
<dbReference type="EMBL" id="MU003819">
    <property type="protein sequence ID" value="KAF2718855.1"/>
    <property type="molecule type" value="Genomic_DNA"/>
</dbReference>
<accession>A0A9P4Q3K2</accession>
<evidence type="ECO:0000256" key="3">
    <source>
        <dbReference type="ARBA" id="ARBA00022692"/>
    </source>
</evidence>
<keyword evidence="6" id="KW-0479">Metal-binding</keyword>
<dbReference type="Proteomes" id="UP000799441">
    <property type="component" value="Unassembled WGS sequence"/>
</dbReference>
<feature type="transmembrane region" description="Helical" evidence="7">
    <location>
        <begin position="269"/>
        <end position="289"/>
    </location>
</feature>
<evidence type="ECO:0000313" key="8">
    <source>
        <dbReference type="EMBL" id="KAF2718855.1"/>
    </source>
</evidence>
<keyword evidence="5 7" id="KW-0472">Membrane</keyword>
<dbReference type="PANTHER" id="PTHR20855">
    <property type="entry name" value="ADIPOR/PROGESTIN RECEPTOR-RELATED"/>
    <property type="match status" value="1"/>
</dbReference>
<protein>
    <submittedName>
        <fullName evidence="8">HlyIII-domain-containing protein</fullName>
    </submittedName>
</protein>
<sequence>MSSKPERSTADAGPKAKANKALTVLWDELQAWQQDNHYITSGYRPASNSYRQSAASIGYLHNETVNIWTHLLGAVGAVATSFWLYRAVKPRYDLATTEDVFAFSCFFIGAVVCLGMSATFHTISNHSQHVAKFGNQLDYMGIVALIWGSFIPSVYYGFKAYPHLVHTYWTMISTAAVVVFTVIFYPKFRSPQWRPLRAGAFVAMGLMAIFPSIHGLLLYGLAQLELRIGFSWLVTQGVLYITGAAIYAARIPERWKPGQFDLFGSSHQIFHVLVVLAAATHLVGLLKAFDYEHGFRSSLSSG</sequence>
<dbReference type="OrthoDB" id="529367at2759"/>
<keyword evidence="6" id="KW-0862">Zinc</keyword>
<comment type="similarity">
    <text evidence="2">Belongs to the ADIPOR family.</text>
</comment>
<feature type="transmembrane region" description="Helical" evidence="7">
    <location>
        <begin position="100"/>
        <end position="119"/>
    </location>
</feature>
<evidence type="ECO:0000256" key="5">
    <source>
        <dbReference type="ARBA" id="ARBA00023136"/>
    </source>
</evidence>
<dbReference type="GO" id="GO:0006882">
    <property type="term" value="P:intracellular zinc ion homeostasis"/>
    <property type="evidence" value="ECO:0007669"/>
    <property type="project" value="TreeGrafter"/>
</dbReference>
<dbReference type="GO" id="GO:0038023">
    <property type="term" value="F:signaling receptor activity"/>
    <property type="evidence" value="ECO:0007669"/>
    <property type="project" value="TreeGrafter"/>
</dbReference>
<dbReference type="AlphaFoldDB" id="A0A9P4Q3K2"/>
<keyword evidence="4 7" id="KW-1133">Transmembrane helix</keyword>
<evidence type="ECO:0000256" key="1">
    <source>
        <dbReference type="ARBA" id="ARBA00004141"/>
    </source>
</evidence>
<feature type="transmembrane region" description="Helical" evidence="7">
    <location>
        <begin position="198"/>
        <end position="221"/>
    </location>
</feature>
<dbReference type="GO" id="GO:0046872">
    <property type="term" value="F:metal ion binding"/>
    <property type="evidence" value="ECO:0007669"/>
    <property type="project" value="UniProtKB-KW"/>
</dbReference>
<feature type="transmembrane region" description="Helical" evidence="7">
    <location>
        <begin position="67"/>
        <end position="88"/>
    </location>
</feature>
<feature type="binding site" evidence="6">
    <location>
        <position position="271"/>
    </location>
    <ligand>
        <name>Zn(2+)</name>
        <dbReference type="ChEBI" id="CHEBI:29105"/>
    </ligand>
</feature>
<evidence type="ECO:0000256" key="7">
    <source>
        <dbReference type="SAM" id="Phobius"/>
    </source>
</evidence>
<comment type="subcellular location">
    <subcellularLocation>
        <location evidence="1">Membrane</location>
        <topology evidence="1">Multi-pass membrane protein</topology>
    </subcellularLocation>
</comment>